<evidence type="ECO:0000256" key="2">
    <source>
        <dbReference type="ARBA" id="ARBA00007802"/>
    </source>
</evidence>
<evidence type="ECO:0000256" key="4">
    <source>
        <dbReference type="ARBA" id="ARBA00022729"/>
    </source>
</evidence>
<feature type="transmembrane region" description="Helical" evidence="7">
    <location>
        <begin position="102"/>
        <end position="123"/>
    </location>
</feature>
<name>A0A9Q9F3L0_9RICK</name>
<feature type="transmembrane region" description="Helical" evidence="7">
    <location>
        <begin position="626"/>
        <end position="647"/>
    </location>
</feature>
<evidence type="ECO:0000256" key="1">
    <source>
        <dbReference type="ARBA" id="ARBA00004651"/>
    </source>
</evidence>
<dbReference type="EMBL" id="CP089285">
    <property type="protein sequence ID" value="UTO56412.1"/>
    <property type="molecule type" value="Genomic_DNA"/>
</dbReference>
<evidence type="ECO:0000256" key="6">
    <source>
        <dbReference type="ARBA" id="ARBA00023136"/>
    </source>
</evidence>
<dbReference type="EMBL" id="CP089286">
    <property type="protein sequence ID" value="UTO55490.1"/>
    <property type="molecule type" value="Genomic_DNA"/>
</dbReference>
<feature type="transmembrane region" description="Helical" evidence="7">
    <location>
        <begin position="725"/>
        <end position="747"/>
    </location>
</feature>
<keyword evidence="5 7" id="KW-1133">Transmembrane helix</keyword>
<feature type="transmembrane region" description="Helical" evidence="7">
    <location>
        <begin position="593"/>
        <end position="614"/>
    </location>
</feature>
<reference evidence="8" key="1">
    <citation type="journal article" date="2022" name="Microorganisms">
        <title>Assembly and Comparison of Ca. Neoehrlichia mikurensis Genomes.</title>
        <authorList>
            <person name="Azagi T."/>
            <person name="Dirks R.P."/>
            <person name="Yebra-Pimentel E.S."/>
            <person name="Schaap P.J."/>
            <person name="Koehorst J.J."/>
            <person name="Esser H.J."/>
            <person name="Sprong H."/>
        </authorList>
    </citation>
    <scope>NUCLEOTIDE SEQUENCE</scope>
    <source>
        <strain evidence="9">18-2804</strain>
        <strain evidence="8">18-2837</strain>
    </source>
</reference>
<dbReference type="RefSeq" id="WP_218193973.1">
    <property type="nucleotide sequence ID" value="NZ_CP054597.1"/>
</dbReference>
<gene>
    <name evidence="9" type="ORF">LUA81_00090</name>
    <name evidence="8" type="ORF">LUA82_00085</name>
</gene>
<evidence type="ECO:0000313" key="10">
    <source>
        <dbReference type="Proteomes" id="UP001059822"/>
    </source>
</evidence>
<evidence type="ECO:0000256" key="7">
    <source>
        <dbReference type="SAM" id="Phobius"/>
    </source>
</evidence>
<keyword evidence="6 7" id="KW-0472">Membrane</keyword>
<organism evidence="8 10">
    <name type="scientific">Neoehrlichia mikurensis</name>
    <dbReference type="NCBI Taxonomy" id="89586"/>
    <lineage>
        <taxon>Bacteria</taxon>
        <taxon>Pseudomonadati</taxon>
        <taxon>Pseudomonadota</taxon>
        <taxon>Alphaproteobacteria</taxon>
        <taxon>Rickettsiales</taxon>
        <taxon>Anaplasmataceae</taxon>
        <taxon>Candidatus Neoehrlichia</taxon>
    </lineage>
</organism>
<evidence type="ECO:0000313" key="9">
    <source>
        <dbReference type="EMBL" id="UTO56412.1"/>
    </source>
</evidence>
<protein>
    <submittedName>
        <fullName evidence="8">Type IV secretion system protein</fullName>
    </submittedName>
</protein>
<evidence type="ECO:0000256" key="3">
    <source>
        <dbReference type="ARBA" id="ARBA00022692"/>
    </source>
</evidence>
<proteinExistence type="inferred from homology"/>
<dbReference type="InterPro" id="IPR007688">
    <property type="entry name" value="Conjugal_tfr_TrbL/VirB6"/>
</dbReference>
<feature type="transmembrane region" description="Helical" evidence="7">
    <location>
        <begin position="565"/>
        <end position="587"/>
    </location>
</feature>
<dbReference type="Proteomes" id="UP001059985">
    <property type="component" value="Chromosome"/>
</dbReference>
<dbReference type="AlphaFoldDB" id="A0A9Q9F3L0"/>
<feature type="transmembrane region" description="Helical" evidence="7">
    <location>
        <begin position="62"/>
        <end position="90"/>
    </location>
</feature>
<feature type="transmembrane region" description="Helical" evidence="7">
    <location>
        <begin position="430"/>
        <end position="448"/>
    </location>
</feature>
<comment type="subcellular location">
    <subcellularLocation>
        <location evidence="1">Cell membrane</location>
        <topology evidence="1">Multi-pass membrane protein</topology>
    </subcellularLocation>
</comment>
<keyword evidence="3 7" id="KW-0812">Transmembrane</keyword>
<dbReference type="GO" id="GO:0030255">
    <property type="term" value="P:protein secretion by the type IV secretion system"/>
    <property type="evidence" value="ECO:0007669"/>
    <property type="project" value="InterPro"/>
</dbReference>
<feature type="transmembrane region" description="Helical" evidence="7">
    <location>
        <begin position="538"/>
        <end position="558"/>
    </location>
</feature>
<evidence type="ECO:0000313" key="8">
    <source>
        <dbReference type="EMBL" id="UTO55490.1"/>
    </source>
</evidence>
<dbReference type="Pfam" id="PF04610">
    <property type="entry name" value="TrbL"/>
    <property type="match status" value="1"/>
</dbReference>
<comment type="similarity">
    <text evidence="2">Belongs to the TrbL/VirB6 family.</text>
</comment>
<keyword evidence="4" id="KW-0732">Signal</keyword>
<evidence type="ECO:0000313" key="11">
    <source>
        <dbReference type="Proteomes" id="UP001059985"/>
    </source>
</evidence>
<keyword evidence="11" id="KW-1185">Reference proteome</keyword>
<sequence length="816" mass="89393">MFKILQLTGLYIMMIIIISQYAVANVTDSKEVIYRDTLASNPYCGGSHAISKYSGYATGASILSGVLGGVIVGKMLSITGASIMATGIGAAIGAKMLSAGKLLIGVSTITMVTALASQTSYFVCNWSFVRHPVLRFEEGDADGSPGKYKECADPVVDGHPVSYNTNCDKEFRTRDEYLQCIAPGKSIEEGLRQEPMCPSRKFKQIDKYYWPKNRVSSSPYIEVCYRLPIGRLGVGYFNSSDVINDLKVLNNHAYLRELDYGSYEVQKAKLIMGSSIECATLKSGEEAVLNTITFRAMDKDDKICVYGVKASGMPLIPQVEIGCHMRPNSPPAPMCEFSKPKFNADKKIIGYDNSGCYSCYMADVCRGRASIISKSPFPVTSVIVNCIKESLDNILLGRCATTMASSNAVVSNNSTKVGFLKVAQNKLKKAVMAALVLALILFAIKASLGGLQSPAELYMLCIKFALVIYFTQSDAMSHYYNELVKLSIGLSDIVLQAGGNPTICNYDQSEYPNDFKYLVPWDRLDCRMMFYFGSQLNGGSGTGLVLTLLLSAGMLIVAALINAKIIISVMAFFAIMMIIFIVIWAIYIFLLSLIALTILILISPLMIPMTLFQVTKGFFDGWARQLMVYTLYPVILFAFLSLVFTVFDNLYFEDLKFTRYNVKVQDLYKINFKLQDPDACSEEKNDTNLSCILSGMKFTTRPLVFGMDVNAPDILGSTKMIWTKIGMFVLVGFLFYHFLSSISYIAAELAGDPRAGIVGASASPKEMLSKAAAPIKAISNMASNAQMNAFNKIGNAIKQRAKGVPSEGEDKVSGGK</sequence>
<dbReference type="GO" id="GO:0005886">
    <property type="term" value="C:plasma membrane"/>
    <property type="evidence" value="ECO:0007669"/>
    <property type="project" value="UniProtKB-SubCell"/>
</dbReference>
<feature type="transmembrane region" description="Helical" evidence="7">
    <location>
        <begin position="7"/>
        <end position="24"/>
    </location>
</feature>
<evidence type="ECO:0000256" key="5">
    <source>
        <dbReference type="ARBA" id="ARBA00022989"/>
    </source>
</evidence>
<accession>A0A9Q9F3L0</accession>
<dbReference type="Proteomes" id="UP001059822">
    <property type="component" value="Chromosome"/>
</dbReference>